<feature type="transmembrane region" description="Helical" evidence="6">
    <location>
        <begin position="261"/>
        <end position="281"/>
    </location>
</feature>
<dbReference type="GO" id="GO:0005886">
    <property type="term" value="C:plasma membrane"/>
    <property type="evidence" value="ECO:0007669"/>
    <property type="project" value="UniProtKB-SubCell"/>
</dbReference>
<evidence type="ECO:0000313" key="7">
    <source>
        <dbReference type="EMBL" id="NML12854.1"/>
    </source>
</evidence>
<reference evidence="7 8" key="1">
    <citation type="submission" date="2020-04" db="EMBL/GenBank/DDBJ databases">
        <title>Sphingobium sp. AR-3-1 isolated from Arctic soil.</title>
        <authorList>
            <person name="Dahal R.H."/>
            <person name="Chaudhary D.K."/>
        </authorList>
    </citation>
    <scope>NUCLEOTIDE SEQUENCE [LARGE SCALE GENOMIC DNA]</scope>
    <source>
        <strain evidence="7 8">AR-3-1</strain>
    </source>
</reference>
<accession>A0A7X9WZN5</accession>
<feature type="transmembrane region" description="Helical" evidence="6">
    <location>
        <begin position="98"/>
        <end position="117"/>
    </location>
</feature>
<organism evidence="7 8">
    <name type="scientific">Sphingobium psychrophilum</name>
    <dbReference type="NCBI Taxonomy" id="2728834"/>
    <lineage>
        <taxon>Bacteria</taxon>
        <taxon>Pseudomonadati</taxon>
        <taxon>Pseudomonadota</taxon>
        <taxon>Alphaproteobacteria</taxon>
        <taxon>Sphingomonadales</taxon>
        <taxon>Sphingomonadaceae</taxon>
        <taxon>Sphingobium</taxon>
    </lineage>
</organism>
<dbReference type="AlphaFoldDB" id="A0A7X9WZN5"/>
<keyword evidence="8" id="KW-1185">Reference proteome</keyword>
<keyword evidence="5 6" id="KW-0472">Membrane</keyword>
<feature type="transmembrane region" description="Helical" evidence="6">
    <location>
        <begin position="21"/>
        <end position="43"/>
    </location>
</feature>
<dbReference type="RefSeq" id="WP_169575186.1">
    <property type="nucleotide sequence ID" value="NZ_JABBFV010000028.1"/>
</dbReference>
<evidence type="ECO:0000256" key="2">
    <source>
        <dbReference type="ARBA" id="ARBA00022475"/>
    </source>
</evidence>
<keyword evidence="3 6" id="KW-0812">Transmembrane</keyword>
<dbReference type="InterPro" id="IPR050833">
    <property type="entry name" value="Poly_Biosynth_Transport"/>
</dbReference>
<dbReference type="Proteomes" id="UP000519023">
    <property type="component" value="Unassembled WGS sequence"/>
</dbReference>
<feature type="transmembrane region" description="Helical" evidence="6">
    <location>
        <begin position="368"/>
        <end position="392"/>
    </location>
</feature>
<feature type="transmembrane region" description="Helical" evidence="6">
    <location>
        <begin position="339"/>
        <end position="356"/>
    </location>
</feature>
<sequence>MTLIQRVKTGFDAGKKGYGGLLLLGTGTRLFALGSQFVVLIVMTRMLDKSSFGDAMGVFAFYRIASVGIGTGLGNVLLYHISRTPTDHKAEIRRHRTVALTGILLATAVAGGCAFWADSLAIEIFGKPSLARWLMAFAPFMVFSTLNTVAIGALDGRSKIMEALIVAEAAPNGLRLLLLPLVHLLSLPDTAVAHVMTLSVAIPWLRTAWRLGCRSVGGLAPWVRWDAGYATKYVLFSFSSLQLGGVDILIVSGLFSSLAAADYAVAARIAALYPFFQFIILRRFTPIAGQLLHVGNMEVLQAEVTRCRRASLLAVSLTMAGIVMVLPFGLRLLGDYESAVPIAIMLTVAPFVRSNFASCDRILQIAGYANWGLGIMITGLAVVICVPLMLHARLGLESIPIGMAASSLLLQPVIAHVLKQRLGISTIGLSEIGMIVFVIAAVMLAHQFSQAYVSAAIVTGAYLVIAALAAKDYSGFTKIVSAFRPRLPGQDRVRK</sequence>
<dbReference type="EMBL" id="JABBFV010000028">
    <property type="protein sequence ID" value="NML12854.1"/>
    <property type="molecule type" value="Genomic_DNA"/>
</dbReference>
<evidence type="ECO:0000256" key="6">
    <source>
        <dbReference type="SAM" id="Phobius"/>
    </source>
</evidence>
<dbReference type="PANTHER" id="PTHR30250:SF11">
    <property type="entry name" value="O-ANTIGEN TRANSPORTER-RELATED"/>
    <property type="match status" value="1"/>
</dbReference>
<evidence type="ECO:0000256" key="3">
    <source>
        <dbReference type="ARBA" id="ARBA00022692"/>
    </source>
</evidence>
<proteinExistence type="predicted"/>
<gene>
    <name evidence="7" type="ORF">HHL08_22425</name>
</gene>
<feature type="transmembrane region" description="Helical" evidence="6">
    <location>
        <begin position="55"/>
        <end position="78"/>
    </location>
</feature>
<evidence type="ECO:0000313" key="8">
    <source>
        <dbReference type="Proteomes" id="UP000519023"/>
    </source>
</evidence>
<keyword evidence="4 6" id="KW-1133">Transmembrane helix</keyword>
<evidence type="ECO:0008006" key="9">
    <source>
        <dbReference type="Google" id="ProtNLM"/>
    </source>
</evidence>
<comment type="subcellular location">
    <subcellularLocation>
        <location evidence="1">Cell membrane</location>
        <topology evidence="1">Multi-pass membrane protein</topology>
    </subcellularLocation>
</comment>
<feature type="transmembrane region" description="Helical" evidence="6">
    <location>
        <begin position="398"/>
        <end position="418"/>
    </location>
</feature>
<evidence type="ECO:0000256" key="1">
    <source>
        <dbReference type="ARBA" id="ARBA00004651"/>
    </source>
</evidence>
<feature type="transmembrane region" description="Helical" evidence="6">
    <location>
        <begin position="451"/>
        <end position="470"/>
    </location>
</feature>
<keyword evidence="2" id="KW-1003">Cell membrane</keyword>
<dbReference type="PANTHER" id="PTHR30250">
    <property type="entry name" value="PST FAMILY PREDICTED COLANIC ACID TRANSPORTER"/>
    <property type="match status" value="1"/>
</dbReference>
<feature type="transmembrane region" description="Helical" evidence="6">
    <location>
        <begin position="129"/>
        <end position="151"/>
    </location>
</feature>
<evidence type="ECO:0000256" key="5">
    <source>
        <dbReference type="ARBA" id="ARBA00023136"/>
    </source>
</evidence>
<feature type="transmembrane region" description="Helical" evidence="6">
    <location>
        <begin position="312"/>
        <end position="333"/>
    </location>
</feature>
<feature type="transmembrane region" description="Helical" evidence="6">
    <location>
        <begin position="425"/>
        <end position="445"/>
    </location>
</feature>
<protein>
    <recommendedName>
        <fullName evidence="9">Polysaccharide biosynthesis protein</fullName>
    </recommendedName>
</protein>
<feature type="transmembrane region" description="Helical" evidence="6">
    <location>
        <begin position="233"/>
        <end position="255"/>
    </location>
</feature>
<evidence type="ECO:0000256" key="4">
    <source>
        <dbReference type="ARBA" id="ARBA00022989"/>
    </source>
</evidence>
<name>A0A7X9WZN5_9SPHN</name>
<comment type="caution">
    <text evidence="7">The sequence shown here is derived from an EMBL/GenBank/DDBJ whole genome shotgun (WGS) entry which is preliminary data.</text>
</comment>